<keyword evidence="2" id="KW-1185">Reference proteome</keyword>
<dbReference type="Proteomes" id="UP000724874">
    <property type="component" value="Unassembled WGS sequence"/>
</dbReference>
<gene>
    <name evidence="1" type="ORF">CPB84DRAFT_1786197</name>
</gene>
<comment type="caution">
    <text evidence="1">The sequence shown here is derived from an EMBL/GenBank/DDBJ whole genome shotgun (WGS) entry which is preliminary data.</text>
</comment>
<evidence type="ECO:0000313" key="2">
    <source>
        <dbReference type="Proteomes" id="UP000724874"/>
    </source>
</evidence>
<proteinExistence type="predicted"/>
<dbReference type="EMBL" id="JADNYJ010000085">
    <property type="protein sequence ID" value="KAF8888368.1"/>
    <property type="molecule type" value="Genomic_DNA"/>
</dbReference>
<sequence>MNAFLTPALALPIMRACIESAVTFPISPVDPRVVLKFWDSYVIYPVLLTNVVQQMNTFNLFVSRSQSRLLSFNFVSSPTGYGVFGIGQLSIMNSIIRPYANRIRLLKCLLVGNDIAEFFQFLNTVMERSNSVPFPRLTAAKFNLYLKLSFNQLTMLALAEIPMTPSAFVHIARFSQSLDTASFSIKFDVGSKALSVLYKQLKLTLPSLDTLRLRLINPNYYPTFIHVLRLPNLHSLWIERTENIWPFDGTFANMQRPSLESFSMTQVHYDTVRPLVQLHGNFSLRRTSYQEVQKLLRAVDVHTRTLQDIGKGVLLPRLATLSLTCRTDARAVLDMVMMRNGVHASSSATHDTPSPLTKIVLIVPATGSPDLDEELQSEVRALGIGQGFDLRFMLPCTVCSYHCGLGK</sequence>
<protein>
    <submittedName>
        <fullName evidence="1">Uncharacterized protein</fullName>
    </submittedName>
</protein>
<evidence type="ECO:0000313" key="1">
    <source>
        <dbReference type="EMBL" id="KAF8888368.1"/>
    </source>
</evidence>
<accession>A0A9P5NID3</accession>
<organism evidence="1 2">
    <name type="scientific">Gymnopilus junonius</name>
    <name type="common">Spectacular rustgill mushroom</name>
    <name type="synonym">Gymnopilus spectabilis subsp. junonius</name>
    <dbReference type="NCBI Taxonomy" id="109634"/>
    <lineage>
        <taxon>Eukaryota</taxon>
        <taxon>Fungi</taxon>
        <taxon>Dikarya</taxon>
        <taxon>Basidiomycota</taxon>
        <taxon>Agaricomycotina</taxon>
        <taxon>Agaricomycetes</taxon>
        <taxon>Agaricomycetidae</taxon>
        <taxon>Agaricales</taxon>
        <taxon>Agaricineae</taxon>
        <taxon>Hymenogastraceae</taxon>
        <taxon>Gymnopilus</taxon>
    </lineage>
</organism>
<reference evidence="1" key="1">
    <citation type="submission" date="2020-11" db="EMBL/GenBank/DDBJ databases">
        <authorList>
            <consortium name="DOE Joint Genome Institute"/>
            <person name="Ahrendt S."/>
            <person name="Riley R."/>
            <person name="Andreopoulos W."/>
            <person name="LaButti K."/>
            <person name="Pangilinan J."/>
            <person name="Ruiz-duenas F.J."/>
            <person name="Barrasa J.M."/>
            <person name="Sanchez-Garcia M."/>
            <person name="Camarero S."/>
            <person name="Miyauchi S."/>
            <person name="Serrano A."/>
            <person name="Linde D."/>
            <person name="Babiker R."/>
            <person name="Drula E."/>
            <person name="Ayuso-Fernandez I."/>
            <person name="Pacheco R."/>
            <person name="Padilla G."/>
            <person name="Ferreira P."/>
            <person name="Barriuso J."/>
            <person name="Kellner H."/>
            <person name="Castanera R."/>
            <person name="Alfaro M."/>
            <person name="Ramirez L."/>
            <person name="Pisabarro A.G."/>
            <person name="Kuo A."/>
            <person name="Tritt A."/>
            <person name="Lipzen A."/>
            <person name="He G."/>
            <person name="Yan M."/>
            <person name="Ng V."/>
            <person name="Cullen D."/>
            <person name="Martin F."/>
            <person name="Rosso M.-N."/>
            <person name="Henrissat B."/>
            <person name="Hibbett D."/>
            <person name="Martinez A.T."/>
            <person name="Grigoriev I.V."/>
        </authorList>
    </citation>
    <scope>NUCLEOTIDE SEQUENCE</scope>
    <source>
        <strain evidence="1">AH 44721</strain>
    </source>
</reference>
<dbReference type="AlphaFoldDB" id="A0A9P5NID3"/>
<name>A0A9P5NID3_GYMJU</name>